<evidence type="ECO:0000313" key="4">
    <source>
        <dbReference type="Proteomes" id="UP001152622"/>
    </source>
</evidence>
<dbReference type="PANTHER" id="PTHR10398">
    <property type="entry name" value="AFADIN"/>
    <property type="match status" value="1"/>
</dbReference>
<dbReference type="AlphaFoldDB" id="A0A9Q1F8D1"/>
<feature type="coiled-coil region" evidence="1">
    <location>
        <begin position="343"/>
        <end position="370"/>
    </location>
</feature>
<dbReference type="OrthoDB" id="6260541at2759"/>
<evidence type="ECO:0000313" key="3">
    <source>
        <dbReference type="EMBL" id="KAJ8353334.1"/>
    </source>
</evidence>
<feature type="region of interest" description="Disordered" evidence="2">
    <location>
        <begin position="380"/>
        <end position="402"/>
    </location>
</feature>
<feature type="compositionally biased region" description="Low complexity" evidence="2">
    <location>
        <begin position="111"/>
        <end position="137"/>
    </location>
</feature>
<evidence type="ECO:0000256" key="1">
    <source>
        <dbReference type="SAM" id="Coils"/>
    </source>
</evidence>
<gene>
    <name evidence="3" type="ORF">SKAU_G00209010</name>
</gene>
<feature type="compositionally biased region" description="Polar residues" evidence="2">
    <location>
        <begin position="60"/>
        <end position="71"/>
    </location>
</feature>
<feature type="region of interest" description="Disordered" evidence="2">
    <location>
        <begin position="536"/>
        <end position="566"/>
    </location>
</feature>
<dbReference type="GO" id="GO:0032880">
    <property type="term" value="P:regulation of protein localization"/>
    <property type="evidence" value="ECO:0007669"/>
    <property type="project" value="TreeGrafter"/>
</dbReference>
<accession>A0A9Q1F8D1</accession>
<dbReference type="GO" id="GO:0050839">
    <property type="term" value="F:cell adhesion molecule binding"/>
    <property type="evidence" value="ECO:0007669"/>
    <property type="project" value="TreeGrafter"/>
</dbReference>
<feature type="compositionally biased region" description="Basic and acidic residues" evidence="2">
    <location>
        <begin position="325"/>
        <end position="337"/>
    </location>
</feature>
<evidence type="ECO:0000256" key="2">
    <source>
        <dbReference type="SAM" id="MobiDB-lite"/>
    </source>
</evidence>
<protein>
    <submittedName>
        <fullName evidence="3">Uncharacterized protein</fullName>
    </submittedName>
</protein>
<name>A0A9Q1F8D1_SYNKA</name>
<dbReference type="InterPro" id="IPR028842">
    <property type="entry name" value="Afadin"/>
</dbReference>
<feature type="compositionally biased region" description="Basic residues" evidence="2">
    <location>
        <begin position="138"/>
        <end position="150"/>
    </location>
</feature>
<feature type="compositionally biased region" description="Polar residues" evidence="2">
    <location>
        <begin position="16"/>
        <end position="32"/>
    </location>
</feature>
<keyword evidence="1" id="KW-0175">Coiled coil</keyword>
<feature type="compositionally biased region" description="Pro residues" evidence="2">
    <location>
        <begin position="267"/>
        <end position="285"/>
    </location>
</feature>
<feature type="compositionally biased region" description="Pro residues" evidence="2">
    <location>
        <begin position="176"/>
        <end position="190"/>
    </location>
</feature>
<keyword evidence="4" id="KW-1185">Reference proteome</keyword>
<feature type="compositionally biased region" description="Acidic residues" evidence="2">
    <location>
        <begin position="388"/>
        <end position="401"/>
    </location>
</feature>
<reference evidence="3" key="1">
    <citation type="journal article" date="2023" name="Science">
        <title>Genome structures resolve the early diversification of teleost fishes.</title>
        <authorList>
            <person name="Parey E."/>
            <person name="Louis A."/>
            <person name="Montfort J."/>
            <person name="Bouchez O."/>
            <person name="Roques C."/>
            <person name="Iampietro C."/>
            <person name="Lluch J."/>
            <person name="Castinel A."/>
            <person name="Donnadieu C."/>
            <person name="Desvignes T."/>
            <person name="Floi Bucao C."/>
            <person name="Jouanno E."/>
            <person name="Wen M."/>
            <person name="Mejri S."/>
            <person name="Dirks R."/>
            <person name="Jansen H."/>
            <person name="Henkel C."/>
            <person name="Chen W.J."/>
            <person name="Zahm M."/>
            <person name="Cabau C."/>
            <person name="Klopp C."/>
            <person name="Thompson A.W."/>
            <person name="Robinson-Rechavi M."/>
            <person name="Braasch I."/>
            <person name="Lecointre G."/>
            <person name="Bobe J."/>
            <person name="Postlethwait J.H."/>
            <person name="Berthelot C."/>
            <person name="Roest Crollius H."/>
            <person name="Guiguen Y."/>
        </authorList>
    </citation>
    <scope>NUCLEOTIDE SEQUENCE</scope>
    <source>
        <strain evidence="3">WJC10195</strain>
    </source>
</reference>
<dbReference type="GO" id="GO:0005912">
    <property type="term" value="C:adherens junction"/>
    <property type="evidence" value="ECO:0007669"/>
    <property type="project" value="TreeGrafter"/>
</dbReference>
<feature type="region of interest" description="Disordered" evidence="2">
    <location>
        <begin position="1"/>
        <end position="337"/>
    </location>
</feature>
<sequence length="566" mass="62552">MAEEPLSPHPEAYPIPTQTYTRDNFSIPTPFSSDVGAPASGRPWKNMENRPACPGGVNCPSMTDLQRTVLSQEELHEEKAGYPPQRLRPEDPVPQGSRGNGCNHHHHTAPSSLESSTSSREQLSYSSSSSSSSSKTRQANHKNRPGRWKTPHPQPARAELPSPPPPRPLVSSVGNPDPPMQYLPLPPPAPISDGQHQASAADYKRQEEQHRWYEREKVRLEEEQERKKREQERKLGQIRGPSGLVAPGNQPHGPPPPSQPHYQHQSPRPPHPPSALPWGAPPPPQETVIHDFLPQQQPHTVERRDLRYVTLDTEEPSSDSLSPDPWKRDAREQLEKRQRLQVVDLLDGEIRELRDKAGRTTEENERMRRLQLEWQFQQRLQESKRSEDDEDEEEVEDDEDVKEVTMMAKQQEAENRVRQSAAPAISVLDLGSQVPDDPAVHPQLTSKSRTWPGGHRCHLGLPVALSGVSLGSGSLGPRQLARSLGDRPLLSLRAINPDLLSHCKGPSSAARVVPPLLLKAGGGLGLAGEVVSDEKAVPAAGGSTPPEYGLVLQARAEPRTPSPLVS</sequence>
<proteinExistence type="predicted"/>
<organism evidence="3 4">
    <name type="scientific">Synaphobranchus kaupii</name>
    <name type="common">Kaup's arrowtooth eel</name>
    <dbReference type="NCBI Taxonomy" id="118154"/>
    <lineage>
        <taxon>Eukaryota</taxon>
        <taxon>Metazoa</taxon>
        <taxon>Chordata</taxon>
        <taxon>Craniata</taxon>
        <taxon>Vertebrata</taxon>
        <taxon>Euteleostomi</taxon>
        <taxon>Actinopterygii</taxon>
        <taxon>Neopterygii</taxon>
        <taxon>Teleostei</taxon>
        <taxon>Anguilliformes</taxon>
        <taxon>Synaphobranchidae</taxon>
        <taxon>Synaphobranchus</taxon>
    </lineage>
</organism>
<comment type="caution">
    <text evidence="3">The sequence shown here is derived from an EMBL/GenBank/DDBJ whole genome shotgun (WGS) entry which is preliminary data.</text>
</comment>
<feature type="compositionally biased region" description="Basic and acidic residues" evidence="2">
    <location>
        <begin position="202"/>
        <end position="235"/>
    </location>
</feature>
<dbReference type="PANTHER" id="PTHR10398:SF2">
    <property type="entry name" value="AFADIN"/>
    <property type="match status" value="1"/>
</dbReference>
<dbReference type="EMBL" id="JAINUF010000007">
    <property type="protein sequence ID" value="KAJ8353334.1"/>
    <property type="molecule type" value="Genomic_DNA"/>
</dbReference>
<dbReference type="Proteomes" id="UP001152622">
    <property type="component" value="Chromosome 7"/>
</dbReference>